<comment type="subcellular location">
    <subcellularLocation>
        <location evidence="1">Nucleus</location>
    </subcellularLocation>
</comment>
<dbReference type="InterPro" id="IPR019331">
    <property type="entry name" value="FAM192A/Fyv6_N"/>
</dbReference>
<evidence type="ECO:0000259" key="4">
    <source>
        <dbReference type="Pfam" id="PF10187"/>
    </source>
</evidence>
<feature type="compositionally biased region" description="Basic and acidic residues" evidence="3">
    <location>
        <begin position="156"/>
        <end position="180"/>
    </location>
</feature>
<dbReference type="Pfam" id="PF10187">
    <property type="entry name" value="FAM192A_Fyv6_N"/>
    <property type="match status" value="1"/>
</dbReference>
<dbReference type="InterPro" id="IPR039845">
    <property type="entry name" value="FAM192A"/>
</dbReference>
<reference evidence="5" key="1">
    <citation type="submission" date="2022-03" db="EMBL/GenBank/DDBJ databases">
        <authorList>
            <person name="Legras J.-L."/>
            <person name="Devillers H."/>
            <person name="Grondin C."/>
        </authorList>
    </citation>
    <scope>NUCLEOTIDE SEQUENCE</scope>
    <source>
        <strain evidence="5">CLIB 1423</strain>
    </source>
</reference>
<protein>
    <recommendedName>
        <fullName evidence="4">FAM192A/Fyv6 N-terminal domain-containing protein</fullName>
    </recommendedName>
</protein>
<gene>
    <name evidence="5" type="ORF">CLIB1423_19S01332</name>
</gene>
<comment type="caution">
    <text evidence="5">The sequence shown here is derived from an EMBL/GenBank/DDBJ whole genome shotgun (WGS) entry which is preliminary data.</text>
</comment>
<dbReference type="PANTHER" id="PTHR13495:SF0">
    <property type="entry name" value="PSME3-INTERACTING PROTEIN"/>
    <property type="match status" value="1"/>
</dbReference>
<keyword evidence="6" id="KW-1185">Reference proteome</keyword>
<evidence type="ECO:0000256" key="2">
    <source>
        <dbReference type="ARBA" id="ARBA00023242"/>
    </source>
</evidence>
<evidence type="ECO:0000313" key="6">
    <source>
        <dbReference type="Proteomes" id="UP000837801"/>
    </source>
</evidence>
<dbReference type="PANTHER" id="PTHR13495">
    <property type="entry name" value="NEFA-INTERACTING NUCLEAR PROTEIN NIP30"/>
    <property type="match status" value="1"/>
</dbReference>
<keyword evidence="2" id="KW-0539">Nucleus</keyword>
<proteinExistence type="predicted"/>
<feature type="region of interest" description="Disordered" evidence="3">
    <location>
        <begin position="154"/>
        <end position="197"/>
    </location>
</feature>
<evidence type="ECO:0000256" key="1">
    <source>
        <dbReference type="ARBA" id="ARBA00004123"/>
    </source>
</evidence>
<evidence type="ECO:0000313" key="5">
    <source>
        <dbReference type="EMBL" id="CAH2354833.1"/>
    </source>
</evidence>
<feature type="domain" description="FAM192A/Fyv6 N-terminal" evidence="4">
    <location>
        <begin position="11"/>
        <end position="103"/>
    </location>
</feature>
<dbReference type="AlphaFoldDB" id="A0A9P0QUJ1"/>
<organism evidence="5 6">
    <name type="scientific">[Candida] railenensis</name>
    <dbReference type="NCBI Taxonomy" id="45579"/>
    <lineage>
        <taxon>Eukaryota</taxon>
        <taxon>Fungi</taxon>
        <taxon>Dikarya</taxon>
        <taxon>Ascomycota</taxon>
        <taxon>Saccharomycotina</taxon>
        <taxon>Pichiomycetes</taxon>
        <taxon>Debaryomycetaceae</taxon>
        <taxon>Kurtzmaniella</taxon>
    </lineage>
</organism>
<dbReference type="EMBL" id="CAKXYY010000019">
    <property type="protein sequence ID" value="CAH2354833.1"/>
    <property type="molecule type" value="Genomic_DNA"/>
</dbReference>
<dbReference type="GO" id="GO:0005634">
    <property type="term" value="C:nucleus"/>
    <property type="evidence" value="ECO:0007669"/>
    <property type="project" value="UniProtKB-SubCell"/>
</dbReference>
<dbReference type="Proteomes" id="UP000837801">
    <property type="component" value="Unassembled WGS sequence"/>
</dbReference>
<evidence type="ECO:0000256" key="3">
    <source>
        <dbReference type="SAM" id="MobiDB-lite"/>
    </source>
</evidence>
<dbReference type="OrthoDB" id="4026176at2759"/>
<sequence>MPDFVKENSQGDAEVQSQILKEREVVANQIAEEDESERKTLYEQLQESRAQKSEKFSQLVSSRNSSYKLDEKSAQFYNELKEREMAKESRDKDFEKLEVERFRIQKAKAKAQRKGSGSDEAPLSATVPLTQKVAATATEAILNGDESIIKIRKKRLPEAKKFQNREKRTQQEEKPVEPKKASILPGIDDYSTSEEDD</sequence>
<accession>A0A9P0QUJ1</accession>
<name>A0A9P0QUJ1_9ASCO</name>
<feature type="region of interest" description="Disordered" evidence="3">
    <location>
        <begin position="30"/>
        <end position="64"/>
    </location>
</feature>